<dbReference type="PROSITE" id="PS51071">
    <property type="entry name" value="HTH_RPIR"/>
    <property type="match status" value="1"/>
</dbReference>
<dbReference type="PANTHER" id="PTHR30514">
    <property type="entry name" value="GLUCOKINASE"/>
    <property type="match status" value="1"/>
</dbReference>
<dbReference type="Pfam" id="PF01418">
    <property type="entry name" value="HTH_6"/>
    <property type="match status" value="1"/>
</dbReference>
<feature type="domain" description="HTH rpiR-type" evidence="4">
    <location>
        <begin position="10"/>
        <end position="86"/>
    </location>
</feature>
<keyword evidence="2" id="KW-0238">DNA-binding</keyword>
<evidence type="ECO:0000256" key="2">
    <source>
        <dbReference type="ARBA" id="ARBA00023125"/>
    </source>
</evidence>
<dbReference type="Proteomes" id="UP000181951">
    <property type="component" value="Unassembled WGS sequence"/>
</dbReference>
<evidence type="ECO:0000256" key="3">
    <source>
        <dbReference type="ARBA" id="ARBA00023163"/>
    </source>
</evidence>
<evidence type="ECO:0000259" key="5">
    <source>
        <dbReference type="PROSITE" id="PS51464"/>
    </source>
</evidence>
<evidence type="ECO:0000256" key="1">
    <source>
        <dbReference type="ARBA" id="ARBA00023015"/>
    </source>
</evidence>
<keyword evidence="3" id="KW-0804">Transcription</keyword>
<dbReference type="InterPro" id="IPR000281">
    <property type="entry name" value="HTH_RpiR"/>
</dbReference>
<dbReference type="GO" id="GO:0003700">
    <property type="term" value="F:DNA-binding transcription factor activity"/>
    <property type="evidence" value="ECO:0007669"/>
    <property type="project" value="InterPro"/>
</dbReference>
<dbReference type="Gene3D" id="1.10.10.10">
    <property type="entry name" value="Winged helix-like DNA-binding domain superfamily/Winged helix DNA-binding domain"/>
    <property type="match status" value="1"/>
</dbReference>
<evidence type="ECO:0000259" key="4">
    <source>
        <dbReference type="PROSITE" id="PS51071"/>
    </source>
</evidence>
<proteinExistence type="predicted"/>
<sequence>MSPAHAPTGGQVATRLRAATGAMRDSERRVVDVILGQPDVVADASVSEVAALARTATSTVVRACQTAGFSGFHELKLSLLTDLARRRPDPAGQTRELGAGSTPEEALRLVFRLSAETLDTAAATIDAPAFAELVARLAAARRVLVVGLGTSMSPAQDAAYRLQLLGLIVSAPTDSHGLEIQARQLDASDVCLLISHSGATRDSLQAAQVAKQAGAYVAVISSFARSPLTEVADAVLVAGGPKQGFRLEAMTSRLCHIALVDAIFVALALADPDRFSPFLDLASVVTAGRLV</sequence>
<dbReference type="SUPFAM" id="SSF53697">
    <property type="entry name" value="SIS domain"/>
    <property type="match status" value="1"/>
</dbReference>
<dbReference type="PROSITE" id="PS51464">
    <property type="entry name" value="SIS"/>
    <property type="match status" value="1"/>
</dbReference>
<dbReference type="RefSeq" id="WP_069461931.1">
    <property type="nucleotide sequence ID" value="NZ_FODD01000027.1"/>
</dbReference>
<accession>A0A1H8PUQ1</accession>
<dbReference type="Pfam" id="PF01380">
    <property type="entry name" value="SIS"/>
    <property type="match status" value="1"/>
</dbReference>
<reference evidence="6 7" key="1">
    <citation type="submission" date="2016-10" db="EMBL/GenBank/DDBJ databases">
        <authorList>
            <person name="de Groot N.N."/>
        </authorList>
    </citation>
    <scope>NUCLEOTIDE SEQUENCE [LARGE SCALE GENOMIC DNA]</scope>
    <source>
        <strain evidence="6 7">CGMCC 4.2026</strain>
    </source>
</reference>
<evidence type="ECO:0000313" key="6">
    <source>
        <dbReference type="EMBL" id="SEO45468.1"/>
    </source>
</evidence>
<dbReference type="OrthoDB" id="3770404at2"/>
<dbReference type="InterPro" id="IPR009057">
    <property type="entry name" value="Homeodomain-like_sf"/>
</dbReference>
<dbReference type="InterPro" id="IPR036388">
    <property type="entry name" value="WH-like_DNA-bd_sf"/>
</dbReference>
<dbReference type="STRING" id="310780.SAMN05216267_10274"/>
<feature type="domain" description="SIS" evidence="5">
    <location>
        <begin position="133"/>
        <end position="275"/>
    </location>
</feature>
<dbReference type="GO" id="GO:1901135">
    <property type="term" value="P:carbohydrate derivative metabolic process"/>
    <property type="evidence" value="ECO:0007669"/>
    <property type="project" value="InterPro"/>
</dbReference>
<protein>
    <submittedName>
        <fullName evidence="6">Transcriptional regulator, RpiR family</fullName>
    </submittedName>
</protein>
<dbReference type="InterPro" id="IPR047640">
    <property type="entry name" value="RpiR-like"/>
</dbReference>
<gene>
    <name evidence="6" type="ORF">SAMN05216267_10274</name>
</gene>
<dbReference type="InterPro" id="IPR035472">
    <property type="entry name" value="RpiR-like_SIS"/>
</dbReference>
<dbReference type="GO" id="GO:0003677">
    <property type="term" value="F:DNA binding"/>
    <property type="evidence" value="ECO:0007669"/>
    <property type="project" value="UniProtKB-KW"/>
</dbReference>
<dbReference type="InterPro" id="IPR001347">
    <property type="entry name" value="SIS_dom"/>
</dbReference>
<keyword evidence="7" id="KW-1185">Reference proteome</keyword>
<name>A0A1H8PUQ1_9ACTN</name>
<dbReference type="GO" id="GO:0097367">
    <property type="term" value="F:carbohydrate derivative binding"/>
    <property type="evidence" value="ECO:0007669"/>
    <property type="project" value="InterPro"/>
</dbReference>
<dbReference type="InterPro" id="IPR046348">
    <property type="entry name" value="SIS_dom_sf"/>
</dbReference>
<evidence type="ECO:0000313" key="7">
    <source>
        <dbReference type="Proteomes" id="UP000181951"/>
    </source>
</evidence>
<dbReference type="CDD" id="cd05013">
    <property type="entry name" value="SIS_RpiR"/>
    <property type="match status" value="1"/>
</dbReference>
<dbReference type="SUPFAM" id="SSF46689">
    <property type="entry name" value="Homeodomain-like"/>
    <property type="match status" value="1"/>
</dbReference>
<dbReference type="EMBL" id="FODD01000027">
    <property type="protein sequence ID" value="SEO45468.1"/>
    <property type="molecule type" value="Genomic_DNA"/>
</dbReference>
<organism evidence="6 7">
    <name type="scientific">Actinacidiphila rubida</name>
    <dbReference type="NCBI Taxonomy" id="310780"/>
    <lineage>
        <taxon>Bacteria</taxon>
        <taxon>Bacillati</taxon>
        <taxon>Actinomycetota</taxon>
        <taxon>Actinomycetes</taxon>
        <taxon>Kitasatosporales</taxon>
        <taxon>Streptomycetaceae</taxon>
        <taxon>Actinacidiphila</taxon>
    </lineage>
</organism>
<dbReference type="PANTHER" id="PTHR30514:SF1">
    <property type="entry name" value="HTH-TYPE TRANSCRIPTIONAL REGULATOR HEXR-RELATED"/>
    <property type="match status" value="1"/>
</dbReference>
<dbReference type="AlphaFoldDB" id="A0A1H8PUQ1"/>
<dbReference type="Gene3D" id="3.40.50.10490">
    <property type="entry name" value="Glucose-6-phosphate isomerase like protein, domain 1"/>
    <property type="match status" value="1"/>
</dbReference>
<keyword evidence="1" id="KW-0805">Transcription regulation</keyword>